<dbReference type="RefSeq" id="WP_260215673.1">
    <property type="nucleotide sequence ID" value="NZ_JAJAGO010000001.1"/>
</dbReference>
<comment type="caution">
    <text evidence="1">The sequence shown here is derived from an EMBL/GenBank/DDBJ whole genome shotgun (WGS) entry which is preliminary data.</text>
</comment>
<sequence>MQHRADARAQGVYQGVYAAGFSAVTMAAPTLITFTAIEHGTAGRFPNEYALANSIQHPLNVYVREADLVDPLDTWLASAFAPVQVEHSRTMLATCPDRV</sequence>
<protein>
    <submittedName>
        <fullName evidence="1">Uncharacterized protein</fullName>
    </submittedName>
</protein>
<evidence type="ECO:0000313" key="1">
    <source>
        <dbReference type="EMBL" id="MCT2588751.1"/>
    </source>
</evidence>
<dbReference type="Proteomes" id="UP001156389">
    <property type="component" value="Unassembled WGS sequence"/>
</dbReference>
<gene>
    <name evidence="1" type="ORF">LHJ74_02135</name>
</gene>
<proteinExistence type="predicted"/>
<evidence type="ECO:0000313" key="2">
    <source>
        <dbReference type="Proteomes" id="UP001156389"/>
    </source>
</evidence>
<dbReference type="EMBL" id="JAJAGO010000001">
    <property type="protein sequence ID" value="MCT2588751.1"/>
    <property type="molecule type" value="Genomic_DNA"/>
</dbReference>
<name>A0ABT2JLR9_9ACTN</name>
<keyword evidence="2" id="KW-1185">Reference proteome</keyword>
<accession>A0ABT2JLR9</accession>
<reference evidence="1 2" key="1">
    <citation type="submission" date="2021-10" db="EMBL/GenBank/DDBJ databases">
        <title>Streptomyces gossypii sp. nov., isolated from soil collected from cotton field.</title>
        <authorList>
            <person name="Ge X."/>
            <person name="Chen X."/>
            <person name="Liu W."/>
        </authorList>
    </citation>
    <scope>NUCLEOTIDE SEQUENCE [LARGE SCALE GENOMIC DNA]</scope>
    <source>
        <strain evidence="1 2">N2-109</strain>
    </source>
</reference>
<organism evidence="1 2">
    <name type="scientific">Streptomyces gossypii</name>
    <dbReference type="NCBI Taxonomy" id="2883101"/>
    <lineage>
        <taxon>Bacteria</taxon>
        <taxon>Bacillati</taxon>
        <taxon>Actinomycetota</taxon>
        <taxon>Actinomycetes</taxon>
        <taxon>Kitasatosporales</taxon>
        <taxon>Streptomycetaceae</taxon>
        <taxon>Streptomyces</taxon>
    </lineage>
</organism>